<protein>
    <submittedName>
        <fullName evidence="9">MFS family permease</fullName>
    </submittedName>
</protein>
<dbReference type="PANTHER" id="PTHR23534:SF1">
    <property type="entry name" value="MAJOR FACILITATOR SUPERFAMILY PROTEIN"/>
    <property type="match status" value="1"/>
</dbReference>
<dbReference type="SUPFAM" id="SSF103473">
    <property type="entry name" value="MFS general substrate transporter"/>
    <property type="match status" value="1"/>
</dbReference>
<evidence type="ECO:0000313" key="9">
    <source>
        <dbReference type="EMBL" id="NYH00793.1"/>
    </source>
</evidence>
<reference evidence="9 10" key="1">
    <citation type="submission" date="2020-07" db="EMBL/GenBank/DDBJ databases">
        <title>Sequencing the genomes of 1000 actinobacteria strains.</title>
        <authorList>
            <person name="Klenk H.-P."/>
        </authorList>
    </citation>
    <scope>NUCLEOTIDE SEQUENCE [LARGE SCALE GENOMIC DNA]</scope>
    <source>
        <strain evidence="9 10">DSM 23141</strain>
    </source>
</reference>
<dbReference type="Pfam" id="PF07690">
    <property type="entry name" value="MFS_1"/>
    <property type="match status" value="2"/>
</dbReference>
<feature type="transmembrane region" description="Helical" evidence="6">
    <location>
        <begin position="181"/>
        <end position="202"/>
    </location>
</feature>
<dbReference type="EMBL" id="JACBZY010000001">
    <property type="protein sequence ID" value="NYH00793.1"/>
    <property type="molecule type" value="Genomic_DNA"/>
</dbReference>
<evidence type="ECO:0000256" key="3">
    <source>
        <dbReference type="ARBA" id="ARBA00022989"/>
    </source>
</evidence>
<sequence>MSSSPSELPMAVDAVRVHRRTRSVLVAGQVLSGLGMGSTLSAGALLATLVSGSEAWSGSATTGSTVGSALAAIPLAALAQRAGRSSALASGALTAALGGVLGILAALWSLFPLLLIAFVLIGVGTAVNLQSRFAATDLSAPSTRGRDLSIVVWATTLGAVVGPNLISAGNRLGLSLGLPELAGPFLLTIAAQAVAAVIYALGLRPDPLRLARALAHATAARAAADPAADLASSSEVDAAGSPAGPPKSAEPPSSARASTPASRPAPAIDRDDPRSARIGIAILALSHATMASVMAMTPVHLTHSGATLEIVGLTISLHVAGMYALSPLWGVLADRLGRTAVIALGQGTLLLALVLAALGSEVEGAVVAALILIGLGWSASTVSASAMVSASTSADRRTRTQGRADLVMSSSGALGGALAGPVLAGLGYPGLALTAIALVAAAVALLLWRARAAGDVAVISGSAAR</sequence>
<feature type="transmembrane region" description="Helical" evidence="6">
    <location>
        <begin position="110"/>
        <end position="129"/>
    </location>
</feature>
<dbReference type="AlphaFoldDB" id="A0A852YGC0"/>
<keyword evidence="10" id="KW-1185">Reference proteome</keyword>
<keyword evidence="4 6" id="KW-0472">Membrane</keyword>
<dbReference type="GO" id="GO:0005886">
    <property type="term" value="C:plasma membrane"/>
    <property type="evidence" value="ECO:0007669"/>
    <property type="project" value="UniProtKB-SubCell"/>
</dbReference>
<keyword evidence="3 6" id="KW-1133">Transmembrane helix</keyword>
<dbReference type="InterPro" id="IPR020846">
    <property type="entry name" value="MFS_dom"/>
</dbReference>
<feature type="transmembrane region" description="Helical" evidence="6">
    <location>
        <begin position="310"/>
        <end position="332"/>
    </location>
</feature>
<comment type="subcellular location">
    <subcellularLocation>
        <location evidence="1">Cell membrane</location>
        <topology evidence="1">Multi-pass membrane protein</topology>
    </subcellularLocation>
</comment>
<comment type="caution">
    <text evidence="9">The sequence shown here is derived from an EMBL/GenBank/DDBJ whole genome shotgun (WGS) entry which is preliminary data.</text>
</comment>
<feature type="transmembrane region" description="Helical" evidence="6">
    <location>
        <begin position="56"/>
        <end position="79"/>
    </location>
</feature>
<dbReference type="Gene3D" id="1.20.1250.20">
    <property type="entry name" value="MFS general substrate transporter like domains"/>
    <property type="match status" value="2"/>
</dbReference>
<dbReference type="RefSeq" id="WP_343046630.1">
    <property type="nucleotide sequence ID" value="NZ_JACBZY010000001.1"/>
</dbReference>
<feature type="transmembrane region" description="Helical" evidence="6">
    <location>
        <begin position="365"/>
        <end position="386"/>
    </location>
</feature>
<dbReference type="GO" id="GO:0022857">
    <property type="term" value="F:transmembrane transporter activity"/>
    <property type="evidence" value="ECO:0007669"/>
    <property type="project" value="InterPro"/>
</dbReference>
<feature type="transmembrane region" description="Helical" evidence="6">
    <location>
        <begin position="339"/>
        <end position="359"/>
    </location>
</feature>
<accession>A0A852YGC0</accession>
<feature type="transmembrane region" description="Helical" evidence="6">
    <location>
        <begin position="86"/>
        <end position="104"/>
    </location>
</feature>
<feature type="domain" description="Major facilitator superfamily (MFS) profile" evidence="7">
    <location>
        <begin position="21"/>
        <end position="452"/>
    </location>
</feature>
<dbReference type="InterPro" id="IPR011701">
    <property type="entry name" value="MFS"/>
</dbReference>
<feature type="region of interest" description="Disordered" evidence="5">
    <location>
        <begin position="231"/>
        <end position="272"/>
    </location>
</feature>
<proteinExistence type="predicted"/>
<dbReference type="EMBL" id="JACBZY010000001">
    <property type="protein sequence ID" value="NYG98858.1"/>
    <property type="molecule type" value="Genomic_DNA"/>
</dbReference>
<feature type="transmembrane region" description="Helical" evidence="6">
    <location>
        <begin position="430"/>
        <end position="448"/>
    </location>
</feature>
<evidence type="ECO:0000313" key="8">
    <source>
        <dbReference type="EMBL" id="NYG98858.1"/>
    </source>
</evidence>
<evidence type="ECO:0000259" key="7">
    <source>
        <dbReference type="PROSITE" id="PS50850"/>
    </source>
</evidence>
<organism evidence="9 10">
    <name type="scientific">Schumannella luteola</name>
    <dbReference type="NCBI Taxonomy" id="472059"/>
    <lineage>
        <taxon>Bacteria</taxon>
        <taxon>Bacillati</taxon>
        <taxon>Actinomycetota</taxon>
        <taxon>Actinomycetes</taxon>
        <taxon>Micrococcales</taxon>
        <taxon>Microbacteriaceae</taxon>
        <taxon>Schumannella</taxon>
    </lineage>
</organism>
<evidence type="ECO:0000313" key="10">
    <source>
        <dbReference type="Proteomes" id="UP000553888"/>
    </source>
</evidence>
<feature type="transmembrane region" description="Helical" evidence="6">
    <location>
        <begin position="278"/>
        <end position="298"/>
    </location>
</feature>
<evidence type="ECO:0000256" key="5">
    <source>
        <dbReference type="SAM" id="MobiDB-lite"/>
    </source>
</evidence>
<gene>
    <name evidence="8" type="ORF">BJ979_001484</name>
    <name evidence="9" type="ORF">BJ979_003418</name>
</gene>
<keyword evidence="2 6" id="KW-0812">Transmembrane</keyword>
<evidence type="ECO:0000256" key="2">
    <source>
        <dbReference type="ARBA" id="ARBA00022692"/>
    </source>
</evidence>
<dbReference type="InterPro" id="IPR036259">
    <property type="entry name" value="MFS_trans_sf"/>
</dbReference>
<dbReference type="Proteomes" id="UP000553888">
    <property type="component" value="Unassembled WGS sequence"/>
</dbReference>
<evidence type="ECO:0000256" key="4">
    <source>
        <dbReference type="ARBA" id="ARBA00023136"/>
    </source>
</evidence>
<evidence type="ECO:0000256" key="1">
    <source>
        <dbReference type="ARBA" id="ARBA00004651"/>
    </source>
</evidence>
<dbReference type="PROSITE" id="PS50850">
    <property type="entry name" value="MFS"/>
    <property type="match status" value="1"/>
</dbReference>
<dbReference type="PANTHER" id="PTHR23534">
    <property type="entry name" value="MFS PERMEASE"/>
    <property type="match status" value="1"/>
</dbReference>
<feature type="transmembrane region" description="Helical" evidence="6">
    <location>
        <begin position="406"/>
        <end position="424"/>
    </location>
</feature>
<feature type="transmembrane region" description="Helical" evidence="6">
    <location>
        <begin position="150"/>
        <end position="169"/>
    </location>
</feature>
<name>A0A852YGC0_9MICO</name>
<feature type="compositionally biased region" description="Low complexity" evidence="5">
    <location>
        <begin position="250"/>
        <end position="267"/>
    </location>
</feature>
<evidence type="ECO:0000256" key="6">
    <source>
        <dbReference type="SAM" id="Phobius"/>
    </source>
</evidence>
<feature type="transmembrane region" description="Helical" evidence="6">
    <location>
        <begin position="24"/>
        <end position="50"/>
    </location>
</feature>